<evidence type="ECO:0000256" key="9">
    <source>
        <dbReference type="SAM" id="Phobius"/>
    </source>
</evidence>
<comment type="similarity">
    <text evidence="7">Belongs to the glycosyltransferase 87 family.</text>
</comment>
<dbReference type="InterPro" id="IPR018584">
    <property type="entry name" value="GT87"/>
</dbReference>
<feature type="transmembrane region" description="Helical" evidence="9">
    <location>
        <begin position="138"/>
        <end position="155"/>
    </location>
</feature>
<gene>
    <name evidence="10" type="ORF">KV112_19370</name>
</gene>
<comment type="caution">
    <text evidence="10">The sequence shown here is derived from an EMBL/GenBank/DDBJ whole genome shotgun (WGS) entry which is preliminary data.</text>
</comment>
<evidence type="ECO:0000256" key="3">
    <source>
        <dbReference type="ARBA" id="ARBA00022679"/>
    </source>
</evidence>
<evidence type="ECO:0000313" key="11">
    <source>
        <dbReference type="Proteomes" id="UP001299046"/>
    </source>
</evidence>
<evidence type="ECO:0000256" key="4">
    <source>
        <dbReference type="ARBA" id="ARBA00022692"/>
    </source>
</evidence>
<dbReference type="Pfam" id="PF09594">
    <property type="entry name" value="GT87"/>
    <property type="match status" value="1"/>
</dbReference>
<feature type="transmembrane region" description="Helical" evidence="9">
    <location>
        <begin position="350"/>
        <end position="369"/>
    </location>
</feature>
<dbReference type="Proteomes" id="UP001299046">
    <property type="component" value="Unassembled WGS sequence"/>
</dbReference>
<dbReference type="EMBL" id="JAYJJT010000029">
    <property type="protein sequence ID" value="MEB3051874.1"/>
    <property type="molecule type" value="Genomic_DNA"/>
</dbReference>
<feature type="transmembrane region" description="Helical" evidence="9">
    <location>
        <begin position="390"/>
        <end position="410"/>
    </location>
</feature>
<evidence type="ECO:0000256" key="1">
    <source>
        <dbReference type="ARBA" id="ARBA00004651"/>
    </source>
</evidence>
<organism evidence="10 11">
    <name type="scientific">[Mycobacterium] zoologicum</name>
    <dbReference type="NCBI Taxonomy" id="2872311"/>
    <lineage>
        <taxon>Bacteria</taxon>
        <taxon>Bacillati</taxon>
        <taxon>Actinomycetota</taxon>
        <taxon>Actinomycetes</taxon>
        <taxon>Mycobacteriales</taxon>
        <taxon>Mycobacteriaceae</taxon>
        <taxon>Mycolicibacter</taxon>
    </lineage>
</organism>
<dbReference type="RefSeq" id="WP_224865412.1">
    <property type="nucleotide sequence ID" value="NZ_JAYJJT010000029.1"/>
</dbReference>
<evidence type="ECO:0000256" key="8">
    <source>
        <dbReference type="SAM" id="MobiDB-lite"/>
    </source>
</evidence>
<feature type="transmembrane region" description="Helical" evidence="9">
    <location>
        <begin position="12"/>
        <end position="32"/>
    </location>
</feature>
<evidence type="ECO:0000256" key="6">
    <source>
        <dbReference type="ARBA" id="ARBA00023136"/>
    </source>
</evidence>
<feature type="transmembrane region" description="Helical" evidence="9">
    <location>
        <begin position="283"/>
        <end position="300"/>
    </location>
</feature>
<keyword evidence="5 9" id="KW-1133">Transmembrane helix</keyword>
<keyword evidence="6 9" id="KW-0472">Membrane</keyword>
<feature type="transmembrane region" description="Helical" evidence="9">
    <location>
        <begin position="219"/>
        <end position="238"/>
    </location>
</feature>
<keyword evidence="3" id="KW-0808">Transferase</keyword>
<feature type="region of interest" description="Disordered" evidence="8">
    <location>
        <begin position="417"/>
        <end position="440"/>
    </location>
</feature>
<comment type="subcellular location">
    <subcellularLocation>
        <location evidence="1">Cell membrane</location>
        <topology evidence="1">Multi-pass membrane protein</topology>
    </subcellularLocation>
</comment>
<feature type="transmembrane region" description="Helical" evidence="9">
    <location>
        <begin position="98"/>
        <end position="126"/>
    </location>
</feature>
<keyword evidence="4 9" id="KW-0812">Transmembrane</keyword>
<evidence type="ECO:0000256" key="5">
    <source>
        <dbReference type="ARBA" id="ARBA00022989"/>
    </source>
</evidence>
<name>A0ABU5YP70_9MYCO</name>
<feature type="transmembrane region" description="Helical" evidence="9">
    <location>
        <begin position="192"/>
        <end position="212"/>
    </location>
</feature>
<proteinExistence type="inferred from homology"/>
<sequence>MTTSRPSDPGRPHGGVAVWWGVTVLAIAALGYTTWQALGTTPYHIDLDVYRMAAQAWRDGRPLYGDDWFHTQIDGTVLPFTYPPIAAVLFSPLTWVPLGAATVALTVGSTLLLVLSLAIVLSGLGVRVGPAHGGGPLWWRRGVLAVAIVAAAIAFDAEPIWANFDFGQVNVVLMTLVIADCVPRCTWWPRGALLGVAVALKLTPAVFLLYLLLRRDMRAVLTTVASFLAATLVGFALATSDSWQYWTHTVRNTDRIGGATLNTNQNLAGALARLSLSEQQRSVLWLLGSLLVLALAVWAARRALGSPSEGEPILALICVALFGLVVSPVSWSHHWVWMLPTVVVIGVLGYRYRAVLLGTLSALGVALMLRSPIELLPENHEAGAAWWRQLAGASYVWWALAVLVTVGATIKPLGAGPRATRGAGGTPDQPAAVSGNRATG</sequence>
<reference evidence="10 11" key="1">
    <citation type="submission" date="2023-12" db="EMBL/GenBank/DDBJ databases">
        <title>Description of new species of Mycobacterium terrae complex isolated from sewage at the Sao Paulo Zoological Park Foundation in Brazil.</title>
        <authorList>
            <person name="Romagnoli C.L."/>
            <person name="Conceicao E.C."/>
            <person name="Machado E."/>
            <person name="Barreto L.B.P.F."/>
            <person name="Sharma A."/>
            <person name="Silva N.M."/>
            <person name="Marques L.E."/>
            <person name="Juliana M.A."/>
            <person name="Lourenco M.C.S."/>
            <person name="Digiampietri L.A."/>
            <person name="Suffys P.N."/>
            <person name="Viana-Niero C."/>
        </authorList>
    </citation>
    <scope>NUCLEOTIDE SEQUENCE [LARGE SCALE GENOMIC DNA]</scope>
    <source>
        <strain evidence="10 11">MYC123</strain>
    </source>
</reference>
<protein>
    <submittedName>
        <fullName evidence="10">Glycosyltransferase 87 family protein</fullName>
    </submittedName>
</protein>
<keyword evidence="2" id="KW-1003">Cell membrane</keyword>
<evidence type="ECO:0000313" key="10">
    <source>
        <dbReference type="EMBL" id="MEB3051874.1"/>
    </source>
</evidence>
<accession>A0ABU5YP70</accession>
<keyword evidence="11" id="KW-1185">Reference proteome</keyword>
<evidence type="ECO:0000256" key="2">
    <source>
        <dbReference type="ARBA" id="ARBA00022475"/>
    </source>
</evidence>
<feature type="transmembrane region" description="Helical" evidence="9">
    <location>
        <begin position="312"/>
        <end position="330"/>
    </location>
</feature>
<evidence type="ECO:0000256" key="7">
    <source>
        <dbReference type="ARBA" id="ARBA00024033"/>
    </source>
</evidence>